<gene>
    <name evidence="1" type="ORF">CKY01_16950</name>
</gene>
<name>A0A329VBZ4_9GAMM</name>
<evidence type="ECO:0000313" key="2">
    <source>
        <dbReference type="Proteomes" id="UP000250870"/>
    </source>
</evidence>
<dbReference type="EMBL" id="NSCI01000026">
    <property type="protein sequence ID" value="RAW87477.1"/>
    <property type="molecule type" value="Genomic_DNA"/>
</dbReference>
<dbReference type="InterPro" id="IPR036052">
    <property type="entry name" value="TrpB-like_PALP_sf"/>
</dbReference>
<proteinExistence type="predicted"/>
<dbReference type="AlphaFoldDB" id="A0A329VBZ4"/>
<sequence length="114" mass="13259">MNIKWNVNVELNDIGNTVLLEINKFRINGNRVFSKCEYQNSISRHKDRIFLHIVNTLEKEVKIRPNMTLIDCSTGNIEAGEIKDESVITKGIQCRKFTFWNKRIIGDICLHIVV</sequence>
<reference evidence="1 2" key="1">
    <citation type="journal article" date="2018" name="Int. J. Syst. Evol. Microbiol.">
        <title>Whole-genome-based revisit of Photorhabdus phylogeny: proposal for the elevation of most Photorhabdus subspecies to the species level and description of one novel species Photorhabdus bodei sp. nov., and one novel subspecies Photorhabdus laumondii subsp. clarkei subsp. nov.</title>
        <authorList>
            <person name="Machado R.A.R."/>
            <person name="Wuthrich D."/>
            <person name="Kuhnert P."/>
            <person name="Arce C.C.M."/>
            <person name="Thonen L."/>
            <person name="Ruiz C."/>
            <person name="Zhang X."/>
            <person name="Robert C.A.M."/>
            <person name="Karimi J."/>
            <person name="Kamali S."/>
            <person name="Ma J."/>
            <person name="Bruggmann R."/>
            <person name="Erb M."/>
        </authorList>
    </citation>
    <scope>NUCLEOTIDE SEQUENCE [LARGE SCALE GENOMIC DNA]</scope>
    <source>
        <strain evidence="1 2">BOJ-47</strain>
    </source>
</reference>
<dbReference type="Proteomes" id="UP000250870">
    <property type="component" value="Unassembled WGS sequence"/>
</dbReference>
<organism evidence="1 2">
    <name type="scientific">Photorhabdus laumondii subsp. clarkei</name>
    <dbReference type="NCBI Taxonomy" id="2029685"/>
    <lineage>
        <taxon>Bacteria</taxon>
        <taxon>Pseudomonadati</taxon>
        <taxon>Pseudomonadota</taxon>
        <taxon>Gammaproteobacteria</taxon>
        <taxon>Enterobacterales</taxon>
        <taxon>Morganellaceae</taxon>
        <taxon>Photorhabdus</taxon>
    </lineage>
</organism>
<dbReference type="Gene3D" id="3.40.50.1100">
    <property type="match status" value="2"/>
</dbReference>
<evidence type="ECO:0000313" key="1">
    <source>
        <dbReference type="EMBL" id="RAW87477.1"/>
    </source>
</evidence>
<protein>
    <submittedName>
        <fullName evidence="1">Uncharacterized protein</fullName>
    </submittedName>
</protein>
<dbReference type="SUPFAM" id="SSF53686">
    <property type="entry name" value="Tryptophan synthase beta subunit-like PLP-dependent enzymes"/>
    <property type="match status" value="1"/>
</dbReference>
<comment type="caution">
    <text evidence="1">The sequence shown here is derived from an EMBL/GenBank/DDBJ whole genome shotgun (WGS) entry which is preliminary data.</text>
</comment>
<accession>A0A329VBZ4</accession>